<organism evidence="2 3">
    <name type="scientific">Bordetella genomosp. 9</name>
    <dbReference type="NCBI Taxonomy" id="1416803"/>
    <lineage>
        <taxon>Bacteria</taxon>
        <taxon>Pseudomonadati</taxon>
        <taxon>Pseudomonadota</taxon>
        <taxon>Betaproteobacteria</taxon>
        <taxon>Burkholderiales</taxon>
        <taxon>Alcaligenaceae</taxon>
        <taxon>Bordetella</taxon>
    </lineage>
</organism>
<reference evidence="2" key="1">
    <citation type="submission" date="2017-05" db="EMBL/GenBank/DDBJ databases">
        <title>Complete and WGS of Bordetella genogroups.</title>
        <authorList>
            <person name="Spilker T."/>
            <person name="Lipuma J."/>
        </authorList>
    </citation>
    <scope>NUCLEOTIDE SEQUENCE</scope>
    <source>
        <strain evidence="2">AU21707</strain>
    </source>
</reference>
<dbReference type="Proteomes" id="UP000216857">
    <property type="component" value="Unassembled WGS sequence"/>
</dbReference>
<dbReference type="InterPro" id="IPR050471">
    <property type="entry name" value="AB_hydrolase"/>
</dbReference>
<dbReference type="AlphaFoldDB" id="A0A261R7H9"/>
<dbReference type="SUPFAM" id="SSF53474">
    <property type="entry name" value="alpha/beta-Hydrolases"/>
    <property type="match status" value="1"/>
</dbReference>
<comment type="caution">
    <text evidence="2">The sequence shown here is derived from an EMBL/GenBank/DDBJ whole genome shotgun (WGS) entry which is preliminary data.</text>
</comment>
<dbReference type="InterPro" id="IPR029058">
    <property type="entry name" value="AB_hydrolase_fold"/>
</dbReference>
<sequence length="269" mass="29943">MPFITANGIRTFFRSVGEGPPLLLIAGNGMDHKAFDEQLPLFARDFRCIVYDMRGVGQSDIPDDGYTIKEMAKDALALLDALDIPACHVGGYSLGGAIALECALAAPRRIRTLSLYASYDRPDPYLRLRYDLLIKVLEDATPEIWALFSAYSAFGEAYVNANEASVRQEIARRVARGAQDDARATRGLMGHYQAILSHDVADRLGEIKVPTWIAAGSDDHVMPPHYARRMHAAIAGSRLEIFPDRPHRLLNFHAEPFTARAHDFLLEHR</sequence>
<dbReference type="OrthoDB" id="9793083at2"/>
<feature type="domain" description="AB hydrolase-1" evidence="1">
    <location>
        <begin position="20"/>
        <end position="247"/>
    </location>
</feature>
<name>A0A261R7H9_9BORD</name>
<protein>
    <recommendedName>
        <fullName evidence="1">AB hydrolase-1 domain-containing protein</fullName>
    </recommendedName>
</protein>
<dbReference type="PANTHER" id="PTHR43433">
    <property type="entry name" value="HYDROLASE, ALPHA/BETA FOLD FAMILY PROTEIN"/>
    <property type="match status" value="1"/>
</dbReference>
<dbReference type="InterPro" id="IPR000073">
    <property type="entry name" value="AB_hydrolase_1"/>
</dbReference>
<dbReference type="Gene3D" id="3.40.50.1820">
    <property type="entry name" value="alpha/beta hydrolase"/>
    <property type="match status" value="1"/>
</dbReference>
<dbReference type="PRINTS" id="PR00111">
    <property type="entry name" value="ABHYDROLASE"/>
</dbReference>
<proteinExistence type="predicted"/>
<dbReference type="Pfam" id="PF00561">
    <property type="entry name" value="Abhydrolase_1"/>
    <property type="match status" value="1"/>
</dbReference>
<evidence type="ECO:0000259" key="1">
    <source>
        <dbReference type="Pfam" id="PF00561"/>
    </source>
</evidence>
<evidence type="ECO:0000313" key="3">
    <source>
        <dbReference type="Proteomes" id="UP000216857"/>
    </source>
</evidence>
<dbReference type="RefSeq" id="WP_094848913.1">
    <property type="nucleotide sequence ID" value="NZ_NEVJ01000003.1"/>
</dbReference>
<keyword evidence="3" id="KW-1185">Reference proteome</keyword>
<gene>
    <name evidence="2" type="ORF">CAL26_22540</name>
</gene>
<evidence type="ECO:0000313" key="2">
    <source>
        <dbReference type="EMBL" id="OZI20313.1"/>
    </source>
</evidence>
<dbReference type="PANTHER" id="PTHR43433:SF5">
    <property type="entry name" value="AB HYDROLASE-1 DOMAIN-CONTAINING PROTEIN"/>
    <property type="match status" value="1"/>
</dbReference>
<dbReference type="EMBL" id="NEVJ01000003">
    <property type="protein sequence ID" value="OZI20313.1"/>
    <property type="molecule type" value="Genomic_DNA"/>
</dbReference>
<accession>A0A261R7H9</accession>